<dbReference type="Gramene" id="rna-AYBTSS11_LOCUS22087">
    <property type="protein sequence ID" value="CAJ1969105.1"/>
    <property type="gene ID" value="gene-AYBTSS11_LOCUS22087"/>
</dbReference>
<dbReference type="EMBL" id="OY731404">
    <property type="protein sequence ID" value="CAJ1969105.1"/>
    <property type="molecule type" value="Genomic_DNA"/>
</dbReference>
<feature type="non-terminal residue" evidence="1">
    <location>
        <position position="53"/>
    </location>
</feature>
<keyword evidence="2" id="KW-1185">Reference proteome</keyword>
<dbReference type="Proteomes" id="UP001189624">
    <property type="component" value="Chromosome 7"/>
</dbReference>
<proteinExistence type="predicted"/>
<name>A0AA86T1Y2_9FABA</name>
<sequence>IFKDKPSRTLFHDAEQNLYYIPLKFCSTIWVHVTIDRWKKRIPYAILIELGSS</sequence>
<reference evidence="1" key="1">
    <citation type="submission" date="2023-10" db="EMBL/GenBank/DDBJ databases">
        <authorList>
            <person name="Domelevo Entfellner J.-B."/>
        </authorList>
    </citation>
    <scope>NUCLEOTIDE SEQUENCE</scope>
</reference>
<gene>
    <name evidence="1" type="ORF">AYBTSS11_LOCUS22087</name>
</gene>
<protein>
    <submittedName>
        <fullName evidence="1">Uncharacterized protein</fullName>
    </submittedName>
</protein>
<evidence type="ECO:0000313" key="1">
    <source>
        <dbReference type="EMBL" id="CAJ1969105.1"/>
    </source>
</evidence>
<feature type="non-terminal residue" evidence="1">
    <location>
        <position position="1"/>
    </location>
</feature>
<accession>A0AA86T1Y2</accession>
<organism evidence="1 2">
    <name type="scientific">Sphenostylis stenocarpa</name>
    <dbReference type="NCBI Taxonomy" id="92480"/>
    <lineage>
        <taxon>Eukaryota</taxon>
        <taxon>Viridiplantae</taxon>
        <taxon>Streptophyta</taxon>
        <taxon>Embryophyta</taxon>
        <taxon>Tracheophyta</taxon>
        <taxon>Spermatophyta</taxon>
        <taxon>Magnoliopsida</taxon>
        <taxon>eudicotyledons</taxon>
        <taxon>Gunneridae</taxon>
        <taxon>Pentapetalae</taxon>
        <taxon>rosids</taxon>
        <taxon>fabids</taxon>
        <taxon>Fabales</taxon>
        <taxon>Fabaceae</taxon>
        <taxon>Papilionoideae</taxon>
        <taxon>50 kb inversion clade</taxon>
        <taxon>NPAAA clade</taxon>
        <taxon>indigoferoid/millettioid clade</taxon>
        <taxon>Phaseoleae</taxon>
        <taxon>Sphenostylis</taxon>
    </lineage>
</organism>
<evidence type="ECO:0000313" key="2">
    <source>
        <dbReference type="Proteomes" id="UP001189624"/>
    </source>
</evidence>
<dbReference type="AlphaFoldDB" id="A0AA86T1Y2"/>